<sequence length="246" mass="26808">DPTLPAFLAACTAGDLELVKRLAQGRDPNDDSLIYGAKYAGKADHVDVLRYLLDNGASWDNMDVISSVNSIAAFEVLVDHGFDVNQVLPFGDVPLPNIVGRNDVPLLHWFLDHGANPNLGIPLYRDKCDAPPDQNSGCALNVAANCSTPAVFDLLLDRGARIENSIPLHRAAESSDRPSGERIPMMEHLIKLGIDVNGDDHVRGMYSRGKPLKCAAEWGRIVEVKFLLEHGADPFMKSAWGRSAMD</sequence>
<dbReference type="PANTHER" id="PTHR46224:SF64">
    <property type="entry name" value="IQ MOTIF AND ANKYRIN REPEAT DOMAIN-CONTAINING PROTEIN 1"/>
    <property type="match status" value="1"/>
</dbReference>
<dbReference type="SMART" id="SM00248">
    <property type="entry name" value="ANK"/>
    <property type="match status" value="4"/>
</dbReference>
<dbReference type="InterPro" id="IPR051616">
    <property type="entry name" value="Cul2-RING_E3_ligase_SR"/>
</dbReference>
<accession>A0A8E2DWV7</accession>
<dbReference type="SUPFAM" id="SSF48403">
    <property type="entry name" value="Ankyrin repeat"/>
    <property type="match status" value="1"/>
</dbReference>
<dbReference type="InterPro" id="IPR036770">
    <property type="entry name" value="Ankyrin_rpt-contain_sf"/>
</dbReference>
<keyword evidence="3" id="KW-1185">Reference proteome</keyword>
<proteinExistence type="predicted"/>
<evidence type="ECO:0000256" key="1">
    <source>
        <dbReference type="PROSITE-ProRule" id="PRU00023"/>
    </source>
</evidence>
<dbReference type="EMBL" id="KV745910">
    <property type="protein sequence ID" value="OCK73182.1"/>
    <property type="molecule type" value="Genomic_DNA"/>
</dbReference>
<dbReference type="PANTHER" id="PTHR46224">
    <property type="entry name" value="ANKYRIN REPEAT FAMILY PROTEIN"/>
    <property type="match status" value="1"/>
</dbReference>
<dbReference type="PROSITE" id="PS50088">
    <property type="entry name" value="ANK_REPEAT"/>
    <property type="match status" value="1"/>
</dbReference>
<dbReference type="Gene3D" id="1.25.40.20">
    <property type="entry name" value="Ankyrin repeat-containing domain"/>
    <property type="match status" value="1"/>
</dbReference>
<protein>
    <submittedName>
        <fullName evidence="2">Ankyrin</fullName>
    </submittedName>
</protein>
<gene>
    <name evidence="2" type="ORF">K432DRAFT_265517</name>
</gene>
<feature type="non-terminal residue" evidence="2">
    <location>
        <position position="246"/>
    </location>
</feature>
<feature type="repeat" description="ANK" evidence="1">
    <location>
        <begin position="163"/>
        <end position="201"/>
    </location>
</feature>
<reference evidence="2 3" key="1">
    <citation type="journal article" date="2016" name="Nat. Commun.">
        <title>Ectomycorrhizal ecology is imprinted in the genome of the dominant symbiotic fungus Cenococcum geophilum.</title>
        <authorList>
            <consortium name="DOE Joint Genome Institute"/>
            <person name="Peter M."/>
            <person name="Kohler A."/>
            <person name="Ohm R.A."/>
            <person name="Kuo A."/>
            <person name="Krutzmann J."/>
            <person name="Morin E."/>
            <person name="Arend M."/>
            <person name="Barry K.W."/>
            <person name="Binder M."/>
            <person name="Choi C."/>
            <person name="Clum A."/>
            <person name="Copeland A."/>
            <person name="Grisel N."/>
            <person name="Haridas S."/>
            <person name="Kipfer T."/>
            <person name="LaButti K."/>
            <person name="Lindquist E."/>
            <person name="Lipzen A."/>
            <person name="Maire R."/>
            <person name="Meier B."/>
            <person name="Mihaltcheva S."/>
            <person name="Molinier V."/>
            <person name="Murat C."/>
            <person name="Poggeler S."/>
            <person name="Quandt C.A."/>
            <person name="Sperisen C."/>
            <person name="Tritt A."/>
            <person name="Tisserant E."/>
            <person name="Crous P.W."/>
            <person name="Henrissat B."/>
            <person name="Nehls U."/>
            <person name="Egli S."/>
            <person name="Spatafora J.W."/>
            <person name="Grigoriev I.V."/>
            <person name="Martin F.M."/>
        </authorList>
    </citation>
    <scope>NUCLEOTIDE SEQUENCE [LARGE SCALE GENOMIC DNA]</scope>
    <source>
        <strain evidence="2 3">CBS 459.81</strain>
    </source>
</reference>
<feature type="non-terminal residue" evidence="2">
    <location>
        <position position="1"/>
    </location>
</feature>
<dbReference type="AlphaFoldDB" id="A0A8E2DWV7"/>
<dbReference type="Proteomes" id="UP000250266">
    <property type="component" value="Unassembled WGS sequence"/>
</dbReference>
<evidence type="ECO:0000313" key="2">
    <source>
        <dbReference type="EMBL" id="OCK73182.1"/>
    </source>
</evidence>
<dbReference type="OrthoDB" id="1722345at2759"/>
<keyword evidence="1" id="KW-0040">ANK repeat</keyword>
<name>A0A8E2DWV7_9PEZI</name>
<organism evidence="2 3">
    <name type="scientific">Lepidopterella palustris CBS 459.81</name>
    <dbReference type="NCBI Taxonomy" id="1314670"/>
    <lineage>
        <taxon>Eukaryota</taxon>
        <taxon>Fungi</taxon>
        <taxon>Dikarya</taxon>
        <taxon>Ascomycota</taxon>
        <taxon>Pezizomycotina</taxon>
        <taxon>Dothideomycetes</taxon>
        <taxon>Pleosporomycetidae</taxon>
        <taxon>Mytilinidiales</taxon>
        <taxon>Argynnaceae</taxon>
        <taxon>Lepidopterella</taxon>
    </lineage>
</organism>
<dbReference type="InterPro" id="IPR002110">
    <property type="entry name" value="Ankyrin_rpt"/>
</dbReference>
<evidence type="ECO:0000313" key="3">
    <source>
        <dbReference type="Proteomes" id="UP000250266"/>
    </source>
</evidence>